<name>A0ABR1W6T6_9PEZI</name>
<evidence type="ECO:0008006" key="4">
    <source>
        <dbReference type="Google" id="ProtNLM"/>
    </source>
</evidence>
<gene>
    <name evidence="2" type="ORF">PG994_002929</name>
</gene>
<evidence type="ECO:0000256" key="1">
    <source>
        <dbReference type="SAM" id="MobiDB-lite"/>
    </source>
</evidence>
<keyword evidence="3" id="KW-1185">Reference proteome</keyword>
<dbReference type="RefSeq" id="XP_066720193.1">
    <property type="nucleotide sequence ID" value="XM_066854338.1"/>
</dbReference>
<dbReference type="GeneID" id="92087401"/>
<evidence type="ECO:0000313" key="2">
    <source>
        <dbReference type="EMBL" id="KAK8079122.1"/>
    </source>
</evidence>
<protein>
    <recommendedName>
        <fullName evidence="4">Secreted protein</fullName>
    </recommendedName>
</protein>
<evidence type="ECO:0000313" key="3">
    <source>
        <dbReference type="Proteomes" id="UP001480595"/>
    </source>
</evidence>
<organism evidence="2 3">
    <name type="scientific">Apiospora phragmitis</name>
    <dbReference type="NCBI Taxonomy" id="2905665"/>
    <lineage>
        <taxon>Eukaryota</taxon>
        <taxon>Fungi</taxon>
        <taxon>Dikarya</taxon>
        <taxon>Ascomycota</taxon>
        <taxon>Pezizomycotina</taxon>
        <taxon>Sordariomycetes</taxon>
        <taxon>Xylariomycetidae</taxon>
        <taxon>Amphisphaeriales</taxon>
        <taxon>Apiosporaceae</taxon>
        <taxon>Apiospora</taxon>
    </lineage>
</organism>
<sequence>MSTRTSKTAATSPLCLLSVLSRFSEITVPKKTKDTVEAEDDVEDDGGRHNGTQEEQQEGHQATSGAPRPGLDPGEASVAS</sequence>
<proteinExistence type="predicted"/>
<dbReference type="EMBL" id="JAQQWL010000003">
    <property type="protein sequence ID" value="KAK8079122.1"/>
    <property type="molecule type" value="Genomic_DNA"/>
</dbReference>
<feature type="region of interest" description="Disordered" evidence="1">
    <location>
        <begin position="29"/>
        <end position="80"/>
    </location>
</feature>
<dbReference type="Proteomes" id="UP001480595">
    <property type="component" value="Unassembled WGS sequence"/>
</dbReference>
<reference evidence="2 3" key="1">
    <citation type="submission" date="2023-01" db="EMBL/GenBank/DDBJ databases">
        <title>Analysis of 21 Apiospora genomes using comparative genomics revels a genus with tremendous synthesis potential of carbohydrate active enzymes and secondary metabolites.</title>
        <authorList>
            <person name="Sorensen T."/>
        </authorList>
    </citation>
    <scope>NUCLEOTIDE SEQUENCE [LARGE SCALE GENOMIC DNA]</scope>
    <source>
        <strain evidence="2 3">CBS 135458</strain>
    </source>
</reference>
<comment type="caution">
    <text evidence="2">The sequence shown here is derived from an EMBL/GenBank/DDBJ whole genome shotgun (WGS) entry which is preliminary data.</text>
</comment>
<accession>A0ABR1W6T6</accession>